<evidence type="ECO:0000259" key="5">
    <source>
        <dbReference type="Pfam" id="PF08753"/>
    </source>
</evidence>
<organism evidence="6 7">
    <name type="scientific">Asticcacaulis excentricus (strain ATCC 15261 / DSM 4724 / KCTC 12464 / NCIMB 9791 / VKM B-1370 / CB 48)</name>
    <dbReference type="NCBI Taxonomy" id="573065"/>
    <lineage>
        <taxon>Bacteria</taxon>
        <taxon>Pseudomonadati</taxon>
        <taxon>Pseudomonadota</taxon>
        <taxon>Alphaproteobacteria</taxon>
        <taxon>Caulobacterales</taxon>
        <taxon>Caulobacteraceae</taxon>
        <taxon>Asticcacaulis</taxon>
    </lineage>
</organism>
<dbReference type="InterPro" id="IPR013321">
    <property type="entry name" value="Arc_rbn_hlx_hlx"/>
</dbReference>
<evidence type="ECO:0000313" key="7">
    <source>
        <dbReference type="Proteomes" id="UP000001492"/>
    </source>
</evidence>
<dbReference type="InterPro" id="IPR014864">
    <property type="entry name" value="TF_NikR_Ni-bd_C"/>
</dbReference>
<dbReference type="Gene3D" id="3.30.70.1150">
    <property type="entry name" value="ACT-like. Chain A, domain 2"/>
    <property type="match status" value="1"/>
</dbReference>
<evidence type="ECO:0000256" key="4">
    <source>
        <dbReference type="SAM" id="MobiDB-lite"/>
    </source>
</evidence>
<feature type="domain" description="Transcription factor NikR nickel binding C-terminal" evidence="5">
    <location>
        <begin position="62"/>
        <end position="138"/>
    </location>
</feature>
<feature type="region of interest" description="Disordered" evidence="4">
    <location>
        <begin position="149"/>
        <end position="169"/>
    </location>
</feature>
<dbReference type="SUPFAM" id="SSF47598">
    <property type="entry name" value="Ribbon-helix-helix"/>
    <property type="match status" value="1"/>
</dbReference>
<dbReference type="Gene3D" id="1.10.1220.10">
    <property type="entry name" value="Met repressor-like"/>
    <property type="match status" value="1"/>
</dbReference>
<dbReference type="HOGENOM" id="CLU_113319_1_2_5"/>
<dbReference type="Proteomes" id="UP000001492">
    <property type="component" value="Plasmid pASTEX01"/>
</dbReference>
<proteinExistence type="predicted"/>
<keyword evidence="7" id="KW-1185">Reference proteome</keyword>
<dbReference type="eggNOG" id="COG0864">
    <property type="taxonomic scope" value="Bacteria"/>
</dbReference>
<dbReference type="InterPro" id="IPR010985">
    <property type="entry name" value="Ribbon_hlx_hlx"/>
</dbReference>
<sequence length="169" mass="18528">MSETETDHLARLSMSLPGSLLDSFDKMVADRGLPSRSSAMTELIRGAVAEHAERQRPDDVVAGTVTLVYASDSGTVRHRVAQKQLDFLKEVISSQHVFLENDQSLEVLLVQGPPSQLEDLCDGFRRIRGMYQVKLVTTAALLPQLHDHQASEVKSTQTPPLPPAAANSR</sequence>
<dbReference type="AlphaFoldDB" id="E8RVC8"/>
<evidence type="ECO:0000313" key="6">
    <source>
        <dbReference type="EMBL" id="ADU15269.1"/>
    </source>
</evidence>
<dbReference type="EMBL" id="CP002397">
    <property type="protein sequence ID" value="ADU15269.1"/>
    <property type="molecule type" value="Genomic_DNA"/>
</dbReference>
<gene>
    <name evidence="6" type="ordered locus">Astex_3646</name>
</gene>
<protein>
    <submittedName>
        <fullName evidence="6">Transcriptional regulator NikR, CopG family</fullName>
    </submittedName>
</protein>
<keyword evidence="2" id="KW-0238">DNA-binding</keyword>
<accession>E8RVC8</accession>
<geneLocation type="plasmid" evidence="6 7">
    <name>pASTEX01</name>
</geneLocation>
<keyword evidence="1" id="KW-0805">Transcription regulation</keyword>
<dbReference type="InterPro" id="IPR050192">
    <property type="entry name" value="CopG/NikR_regulator"/>
</dbReference>
<dbReference type="OrthoDB" id="7582516at2"/>
<dbReference type="RefSeq" id="WP_013481082.1">
    <property type="nucleotide sequence ID" value="NC_014818.1"/>
</dbReference>
<evidence type="ECO:0000256" key="3">
    <source>
        <dbReference type="ARBA" id="ARBA00023163"/>
    </source>
</evidence>
<dbReference type="CDD" id="cd22231">
    <property type="entry name" value="RHH_NikR_HicB-like"/>
    <property type="match status" value="1"/>
</dbReference>
<dbReference type="PANTHER" id="PTHR34719">
    <property type="entry name" value="NICKEL-RESPONSIVE REGULATOR"/>
    <property type="match status" value="1"/>
</dbReference>
<dbReference type="KEGG" id="aex:Astex_3646"/>
<evidence type="ECO:0000256" key="1">
    <source>
        <dbReference type="ARBA" id="ARBA00023015"/>
    </source>
</evidence>
<keyword evidence="6" id="KW-0614">Plasmid</keyword>
<dbReference type="SUPFAM" id="SSF55021">
    <property type="entry name" value="ACT-like"/>
    <property type="match status" value="1"/>
</dbReference>
<dbReference type="InterPro" id="IPR027271">
    <property type="entry name" value="Acetolactate_synth/TF_NikR_C"/>
</dbReference>
<dbReference type="InterPro" id="IPR045865">
    <property type="entry name" value="ACT-like_dom_sf"/>
</dbReference>
<keyword evidence="3" id="KW-0804">Transcription</keyword>
<dbReference type="GO" id="GO:0006355">
    <property type="term" value="P:regulation of DNA-templated transcription"/>
    <property type="evidence" value="ECO:0007669"/>
    <property type="project" value="InterPro"/>
</dbReference>
<name>E8RVC8_ASTEC</name>
<reference evidence="7" key="1">
    <citation type="submission" date="2010-12" db="EMBL/GenBank/DDBJ databases">
        <title>Complete sequence of plasmid 1 of Asticcacaulis excentricus CB 48.</title>
        <authorList>
            <consortium name="US DOE Joint Genome Institute"/>
            <person name="Lucas S."/>
            <person name="Copeland A."/>
            <person name="Lapidus A."/>
            <person name="Cheng J.-F."/>
            <person name="Bruce D."/>
            <person name="Goodwin L."/>
            <person name="Pitluck S."/>
            <person name="Teshima H."/>
            <person name="Davenport K."/>
            <person name="Detter J.C."/>
            <person name="Han C."/>
            <person name="Tapia R."/>
            <person name="Land M."/>
            <person name="Hauser L."/>
            <person name="Jeffries C."/>
            <person name="Kyrpides N."/>
            <person name="Ivanova N."/>
            <person name="Ovchinnikova G."/>
            <person name="Brun Y.V."/>
            <person name="Woyke T."/>
        </authorList>
    </citation>
    <scope>NUCLEOTIDE SEQUENCE [LARGE SCALE GENOMIC DNA]</scope>
    <source>
        <strain evidence="7">ATCC 15261 / DSM 4724 / KCTC 12464 / NCIMB 9791 / VKM B-1370 / CB 48</strain>
        <plasmid evidence="7">pASTEX01</plasmid>
    </source>
</reference>
<dbReference type="PANTHER" id="PTHR34719:SF3">
    <property type="entry name" value="NICKEL-RESPONSIVE REGULATOR-RELATED"/>
    <property type="match status" value="1"/>
</dbReference>
<dbReference type="GO" id="GO:0003677">
    <property type="term" value="F:DNA binding"/>
    <property type="evidence" value="ECO:0007669"/>
    <property type="project" value="TreeGrafter"/>
</dbReference>
<dbReference type="Pfam" id="PF08753">
    <property type="entry name" value="NikR_C"/>
    <property type="match status" value="1"/>
</dbReference>
<evidence type="ECO:0000256" key="2">
    <source>
        <dbReference type="ARBA" id="ARBA00023125"/>
    </source>
</evidence>